<dbReference type="GeneID" id="78212583"/>
<reference evidence="2 3" key="1">
    <citation type="submission" date="2019-09" db="EMBL/GenBank/DDBJ databases">
        <title>Genome sequencing of Lactobacillus acetotolerans.</title>
        <authorList>
            <person name="Kim K."/>
        </authorList>
    </citation>
    <scope>NUCLEOTIDE SEQUENCE [LARGE SCALE GENOMIC DNA]</scope>
    <source>
        <strain evidence="2 3">LA749</strain>
    </source>
</reference>
<dbReference type="EMBL" id="CP044496">
    <property type="protein sequence ID" value="QFG51613.1"/>
    <property type="molecule type" value="Genomic_DNA"/>
</dbReference>
<dbReference type="RefSeq" id="WP_056970983.1">
    <property type="nucleotide sequence ID" value="NZ_CALFMW010000019.1"/>
</dbReference>
<sequence>MKRYKPNTKAVITGITFMIIGITCWCIKALVGKSWFFLLPTGLFLICVGGLTLTVTAFLTLRKNDLRMLEQVKKKRETEKKNI</sequence>
<feature type="transmembrane region" description="Helical" evidence="1">
    <location>
        <begin position="37"/>
        <end position="61"/>
    </location>
</feature>
<protein>
    <submittedName>
        <fullName evidence="2">DUF3955 domain-containing protein</fullName>
    </submittedName>
</protein>
<name>A0A5P5ZJJ9_9LACO</name>
<dbReference type="Proteomes" id="UP000325393">
    <property type="component" value="Chromosome"/>
</dbReference>
<feature type="transmembrane region" description="Helical" evidence="1">
    <location>
        <begin position="12"/>
        <end position="31"/>
    </location>
</feature>
<keyword evidence="1" id="KW-0812">Transmembrane</keyword>
<keyword evidence="1" id="KW-1133">Transmembrane helix</keyword>
<gene>
    <name evidence="2" type="ORF">LA749_06235</name>
</gene>
<evidence type="ECO:0000313" key="2">
    <source>
        <dbReference type="EMBL" id="QFG51613.1"/>
    </source>
</evidence>
<keyword evidence="1" id="KW-0472">Membrane</keyword>
<proteinExistence type="predicted"/>
<accession>A0A5P5ZJJ9</accession>
<organism evidence="2 3">
    <name type="scientific">Lactobacillus acetotolerans</name>
    <dbReference type="NCBI Taxonomy" id="1600"/>
    <lineage>
        <taxon>Bacteria</taxon>
        <taxon>Bacillati</taxon>
        <taxon>Bacillota</taxon>
        <taxon>Bacilli</taxon>
        <taxon>Lactobacillales</taxon>
        <taxon>Lactobacillaceae</taxon>
        <taxon>Lactobacillus</taxon>
    </lineage>
</organism>
<evidence type="ECO:0000313" key="3">
    <source>
        <dbReference type="Proteomes" id="UP000325393"/>
    </source>
</evidence>
<evidence type="ECO:0000256" key="1">
    <source>
        <dbReference type="SAM" id="Phobius"/>
    </source>
</evidence>
<dbReference type="AlphaFoldDB" id="A0A5P5ZJJ9"/>